<sequence>IDGGRQLERMLMKLRDNGYPIRFTSSARADGGVVMRGNDLLQGVPDIMVMDSLTGNVIIKMLSAFTTGGSYESLGDGYGPGVGPGYDRIINIISRASGAPVVAGGIHYAGQCAKGRLLDKVEEEYKLAGKAGLMAILENLSAPVKGTAKEVEAPPEKVVTSDIPGIEIMEIEDAVRALWRKGVYASSGMGCTGPIVLVAPEDTEQALAILKSAGYL</sequence>
<dbReference type="GO" id="GO:0016747">
    <property type="term" value="F:acyltransferase activity, transferring groups other than amino-acyl groups"/>
    <property type="evidence" value="ECO:0007669"/>
    <property type="project" value="InterPro"/>
</dbReference>
<dbReference type="Proteomes" id="UP000553059">
    <property type="component" value="Unassembled WGS sequence"/>
</dbReference>
<dbReference type="Pfam" id="PF02504">
    <property type="entry name" value="FA_synthesis"/>
    <property type="match status" value="1"/>
</dbReference>
<protein>
    <submittedName>
        <fullName evidence="1">Glycine reductase</fullName>
    </submittedName>
</protein>
<dbReference type="InterPro" id="IPR003664">
    <property type="entry name" value="FA_synthesis"/>
</dbReference>
<feature type="non-terminal residue" evidence="1">
    <location>
        <position position="1"/>
    </location>
</feature>
<name>A0A7C6Z6U9_9FIRM</name>
<proteinExistence type="predicted"/>
<organism evidence="1 2">
    <name type="scientific">Desulfitobacterium dehalogenans</name>
    <dbReference type="NCBI Taxonomy" id="36854"/>
    <lineage>
        <taxon>Bacteria</taxon>
        <taxon>Bacillati</taxon>
        <taxon>Bacillota</taxon>
        <taxon>Clostridia</taxon>
        <taxon>Eubacteriales</taxon>
        <taxon>Desulfitobacteriaceae</taxon>
        <taxon>Desulfitobacterium</taxon>
    </lineage>
</organism>
<accession>A0A7C6Z6U9</accession>
<evidence type="ECO:0000313" key="1">
    <source>
        <dbReference type="EMBL" id="HHY28691.1"/>
    </source>
</evidence>
<evidence type="ECO:0000313" key="2">
    <source>
        <dbReference type="Proteomes" id="UP000553059"/>
    </source>
</evidence>
<dbReference type="AlphaFoldDB" id="A0A7C6Z6U9"/>
<dbReference type="GO" id="GO:0006633">
    <property type="term" value="P:fatty acid biosynthetic process"/>
    <property type="evidence" value="ECO:0007669"/>
    <property type="project" value="InterPro"/>
</dbReference>
<gene>
    <name evidence="1" type="ORF">GX523_18485</name>
</gene>
<reference evidence="1 2" key="1">
    <citation type="journal article" date="2020" name="Biotechnol. Biofuels">
        <title>New insights from the biogas microbiome by comprehensive genome-resolved metagenomics of nearly 1600 species originating from multiple anaerobic digesters.</title>
        <authorList>
            <person name="Campanaro S."/>
            <person name="Treu L."/>
            <person name="Rodriguez-R L.M."/>
            <person name="Kovalovszki A."/>
            <person name="Ziels R.M."/>
            <person name="Maus I."/>
            <person name="Zhu X."/>
            <person name="Kougias P.G."/>
            <person name="Basile A."/>
            <person name="Luo G."/>
            <person name="Schluter A."/>
            <person name="Konstantinidis K.T."/>
            <person name="Angelidaki I."/>
        </authorList>
    </citation>
    <scope>NUCLEOTIDE SEQUENCE [LARGE SCALE GENOMIC DNA]</scope>
    <source>
        <strain evidence="1">AS05jafATM_4</strain>
    </source>
</reference>
<comment type="caution">
    <text evidence="1">The sequence shown here is derived from an EMBL/GenBank/DDBJ whole genome shotgun (WGS) entry which is preliminary data.</text>
</comment>
<dbReference type="EMBL" id="DUTF01000393">
    <property type="protein sequence ID" value="HHY28691.1"/>
    <property type="molecule type" value="Genomic_DNA"/>
</dbReference>